<dbReference type="RefSeq" id="WP_230065825.1">
    <property type="nucleotide sequence ID" value="NZ_BAABLL010000010.1"/>
</dbReference>
<evidence type="ECO:0000259" key="7">
    <source>
        <dbReference type="Pfam" id="PF04234"/>
    </source>
</evidence>
<evidence type="ECO:0000313" key="8">
    <source>
        <dbReference type="EMBL" id="MFC4266960.1"/>
    </source>
</evidence>
<dbReference type="InterPro" id="IPR032694">
    <property type="entry name" value="CopC/D"/>
</dbReference>
<evidence type="ECO:0000256" key="1">
    <source>
        <dbReference type="ARBA" id="ARBA00004196"/>
    </source>
</evidence>
<feature type="chain" id="PRO_5047539368" evidence="6">
    <location>
        <begin position="26"/>
        <end position="207"/>
    </location>
</feature>
<name>A0ABV8R3B2_9MICC</name>
<comment type="caution">
    <text evidence="8">The sequence shown here is derived from an EMBL/GenBank/DDBJ whole genome shotgun (WGS) entry which is preliminary data.</text>
</comment>
<keyword evidence="5" id="KW-1133">Transmembrane helix</keyword>
<dbReference type="EMBL" id="JBHSCQ010000022">
    <property type="protein sequence ID" value="MFC4266960.1"/>
    <property type="molecule type" value="Genomic_DNA"/>
</dbReference>
<dbReference type="InterPro" id="IPR014755">
    <property type="entry name" value="Cu-Rt/internalin_Ig-like"/>
</dbReference>
<keyword evidence="5" id="KW-0812">Transmembrane</keyword>
<evidence type="ECO:0000256" key="2">
    <source>
        <dbReference type="ARBA" id="ARBA00022723"/>
    </source>
</evidence>
<keyword evidence="5" id="KW-0472">Membrane</keyword>
<organism evidence="8 9">
    <name type="scientific">Arthrobacter cryoconiti</name>
    <dbReference type="NCBI Taxonomy" id="748907"/>
    <lineage>
        <taxon>Bacteria</taxon>
        <taxon>Bacillati</taxon>
        <taxon>Actinomycetota</taxon>
        <taxon>Actinomycetes</taxon>
        <taxon>Micrococcales</taxon>
        <taxon>Micrococcaceae</taxon>
        <taxon>Arthrobacter</taxon>
    </lineage>
</organism>
<dbReference type="Gene3D" id="2.60.40.1220">
    <property type="match status" value="1"/>
</dbReference>
<proteinExistence type="predicted"/>
<feature type="domain" description="CopC" evidence="7">
    <location>
        <begin position="37"/>
        <end position="129"/>
    </location>
</feature>
<accession>A0ABV8R3B2</accession>
<dbReference type="PANTHER" id="PTHR34820">
    <property type="entry name" value="INNER MEMBRANE PROTEIN YEBZ"/>
    <property type="match status" value="1"/>
</dbReference>
<comment type="subcellular location">
    <subcellularLocation>
        <location evidence="1">Cell envelope</location>
    </subcellularLocation>
</comment>
<evidence type="ECO:0000256" key="6">
    <source>
        <dbReference type="SAM" id="SignalP"/>
    </source>
</evidence>
<dbReference type="Proteomes" id="UP001595773">
    <property type="component" value="Unassembled WGS sequence"/>
</dbReference>
<keyword evidence="4" id="KW-0186">Copper</keyword>
<dbReference type="InterPro" id="IPR007348">
    <property type="entry name" value="CopC_dom"/>
</dbReference>
<dbReference type="InterPro" id="IPR014756">
    <property type="entry name" value="Ig_E-set"/>
</dbReference>
<evidence type="ECO:0000256" key="3">
    <source>
        <dbReference type="ARBA" id="ARBA00022729"/>
    </source>
</evidence>
<protein>
    <submittedName>
        <fullName evidence="8">Copper resistance protein CopC</fullName>
    </submittedName>
</protein>
<evidence type="ECO:0000256" key="5">
    <source>
        <dbReference type="SAM" id="Phobius"/>
    </source>
</evidence>
<keyword evidence="2" id="KW-0479">Metal-binding</keyword>
<evidence type="ECO:0000256" key="4">
    <source>
        <dbReference type="ARBA" id="ARBA00023008"/>
    </source>
</evidence>
<keyword evidence="3 6" id="KW-0732">Signal</keyword>
<gene>
    <name evidence="8" type="ORF">ACFOW9_15225</name>
</gene>
<dbReference type="SUPFAM" id="SSF81296">
    <property type="entry name" value="E set domains"/>
    <property type="match status" value="1"/>
</dbReference>
<dbReference type="PANTHER" id="PTHR34820:SF4">
    <property type="entry name" value="INNER MEMBRANE PROTEIN YEBZ"/>
    <property type="match status" value="1"/>
</dbReference>
<feature type="signal peptide" evidence="6">
    <location>
        <begin position="1"/>
        <end position="25"/>
    </location>
</feature>
<reference evidence="9" key="1">
    <citation type="journal article" date="2019" name="Int. J. Syst. Evol. Microbiol.">
        <title>The Global Catalogue of Microorganisms (GCM) 10K type strain sequencing project: providing services to taxonomists for standard genome sequencing and annotation.</title>
        <authorList>
            <consortium name="The Broad Institute Genomics Platform"/>
            <consortium name="The Broad Institute Genome Sequencing Center for Infectious Disease"/>
            <person name="Wu L."/>
            <person name="Ma J."/>
        </authorList>
    </citation>
    <scope>NUCLEOTIDE SEQUENCE [LARGE SCALE GENOMIC DNA]</scope>
    <source>
        <strain evidence="9">CGMCC 1.10698</strain>
    </source>
</reference>
<keyword evidence="9" id="KW-1185">Reference proteome</keyword>
<dbReference type="Pfam" id="PF04234">
    <property type="entry name" value="CopC"/>
    <property type="match status" value="1"/>
</dbReference>
<evidence type="ECO:0000313" key="9">
    <source>
        <dbReference type="Proteomes" id="UP001595773"/>
    </source>
</evidence>
<feature type="transmembrane region" description="Helical" evidence="5">
    <location>
        <begin position="176"/>
        <end position="198"/>
    </location>
</feature>
<sequence>MSHPVQARKRMRPLTRMLLAFVALAAFMVPMAAAQAHDQIETTSPTDGSTVQVMPEKIGLTFSHTPIEIGSEILINDDAGTNWAQGPVGIVDSDVSQGVKPGAPAGHYTVQWRIVSSDSHPIEGTFSFTTAAPATGAAVGSAVAPTAAATGEASAAVIAAASPTDTAAVTTSDSSVPWGIIAAGAGLLVLIVVGLFVAKRVLNKTPE</sequence>